<keyword evidence="2" id="KW-1185">Reference proteome</keyword>
<organism evidence="1 2">
    <name type="scientific">Jannaschia pohangensis</name>
    <dbReference type="NCBI Taxonomy" id="390807"/>
    <lineage>
        <taxon>Bacteria</taxon>
        <taxon>Pseudomonadati</taxon>
        <taxon>Pseudomonadota</taxon>
        <taxon>Alphaproteobacteria</taxon>
        <taxon>Rhodobacterales</taxon>
        <taxon>Roseobacteraceae</taxon>
        <taxon>Jannaschia</taxon>
    </lineage>
</organism>
<gene>
    <name evidence="1" type="ORF">SAMN04488095_2348</name>
</gene>
<protein>
    <submittedName>
        <fullName evidence="1">Uncharacterized protein</fullName>
    </submittedName>
</protein>
<dbReference type="EMBL" id="FORA01000003">
    <property type="protein sequence ID" value="SFJ26565.1"/>
    <property type="molecule type" value="Genomic_DNA"/>
</dbReference>
<reference evidence="1 2" key="1">
    <citation type="submission" date="2016-10" db="EMBL/GenBank/DDBJ databases">
        <authorList>
            <person name="de Groot N.N."/>
        </authorList>
    </citation>
    <scope>NUCLEOTIDE SEQUENCE [LARGE SCALE GENOMIC DNA]</scope>
    <source>
        <strain evidence="1 2">DSM 19073</strain>
    </source>
</reference>
<dbReference type="AlphaFoldDB" id="A0A1I3PYS7"/>
<name>A0A1I3PYS7_9RHOB</name>
<sequence>MADAVLTILFAGDAPRSHSIPCLVFGRAVQAVERLLQADTRAAGLPYGDPAYGRAPGHADRQLVRAIDATARAAGHADDDRYRAAAEIMHAMLISTDPGHLRDGLAEMRRFELHAYILADRTIRLSILRAAGVMESLHRTWTTDRDIEVDDLAAAHDIQGEDAWDLFADPTALMPG</sequence>
<dbReference type="Proteomes" id="UP000199110">
    <property type="component" value="Unassembled WGS sequence"/>
</dbReference>
<accession>A0A1I3PYS7</accession>
<dbReference type="RefSeq" id="WP_139212345.1">
    <property type="nucleotide sequence ID" value="NZ_FORA01000003.1"/>
</dbReference>
<evidence type="ECO:0000313" key="2">
    <source>
        <dbReference type="Proteomes" id="UP000199110"/>
    </source>
</evidence>
<evidence type="ECO:0000313" key="1">
    <source>
        <dbReference type="EMBL" id="SFJ26565.1"/>
    </source>
</evidence>
<proteinExistence type="predicted"/>